<evidence type="ECO:0000256" key="1">
    <source>
        <dbReference type="SAM" id="MobiDB-lite"/>
    </source>
</evidence>
<evidence type="ECO:0000313" key="3">
    <source>
        <dbReference type="Proteomes" id="UP000278907"/>
    </source>
</evidence>
<dbReference type="InterPro" id="IPR009091">
    <property type="entry name" value="RCC1/BLIP-II"/>
</dbReference>
<sequence>MVAVVPGDKYFTLALKADGAVWAWGKNYGGQLGNGGRRKFHTGAGAGSHRSGLHRRG</sequence>
<gene>
    <name evidence="2" type="ORF">D7Y13_32770</name>
</gene>
<dbReference type="Proteomes" id="UP000278907">
    <property type="component" value="Unassembled WGS sequence"/>
</dbReference>
<evidence type="ECO:0008006" key="4">
    <source>
        <dbReference type="Google" id="ProtNLM"/>
    </source>
</evidence>
<protein>
    <recommendedName>
        <fullName evidence="4">RCC1 repeat-containing protein</fullName>
    </recommendedName>
</protein>
<accession>A0ABX9Q890</accession>
<proteinExistence type="predicted"/>
<keyword evidence="3" id="KW-1185">Reference proteome</keyword>
<name>A0ABX9Q890_9BACT</name>
<organism evidence="2 3">
    <name type="scientific">Corallococcus praedator</name>
    <dbReference type="NCBI Taxonomy" id="2316724"/>
    <lineage>
        <taxon>Bacteria</taxon>
        <taxon>Pseudomonadati</taxon>
        <taxon>Myxococcota</taxon>
        <taxon>Myxococcia</taxon>
        <taxon>Myxococcales</taxon>
        <taxon>Cystobacterineae</taxon>
        <taxon>Myxococcaceae</taxon>
        <taxon>Corallococcus</taxon>
    </lineage>
</organism>
<reference evidence="2 3" key="1">
    <citation type="submission" date="2018-09" db="EMBL/GenBank/DDBJ databases">
        <authorList>
            <person name="Livingstone P.G."/>
            <person name="Whitworth D.E."/>
        </authorList>
    </citation>
    <scope>NUCLEOTIDE SEQUENCE [LARGE SCALE GENOMIC DNA]</scope>
    <source>
        <strain evidence="2 3">CA031B</strain>
    </source>
</reference>
<feature type="region of interest" description="Disordered" evidence="1">
    <location>
        <begin position="35"/>
        <end position="57"/>
    </location>
</feature>
<dbReference type="RefSeq" id="WP_120537471.1">
    <property type="nucleotide sequence ID" value="NZ_RAWI01000366.1"/>
</dbReference>
<evidence type="ECO:0000313" key="2">
    <source>
        <dbReference type="EMBL" id="RKH94815.1"/>
    </source>
</evidence>
<dbReference type="SUPFAM" id="SSF50985">
    <property type="entry name" value="RCC1/BLIP-II"/>
    <property type="match status" value="1"/>
</dbReference>
<dbReference type="EMBL" id="RAWI01000366">
    <property type="protein sequence ID" value="RKH94815.1"/>
    <property type="molecule type" value="Genomic_DNA"/>
</dbReference>
<comment type="caution">
    <text evidence="2">The sequence shown here is derived from an EMBL/GenBank/DDBJ whole genome shotgun (WGS) entry which is preliminary data.</text>
</comment>
<dbReference type="Gene3D" id="2.130.10.30">
    <property type="entry name" value="Regulator of chromosome condensation 1/beta-lactamase-inhibitor protein II"/>
    <property type="match status" value="1"/>
</dbReference>
<dbReference type="Pfam" id="PF13540">
    <property type="entry name" value="RCC1_2"/>
    <property type="match status" value="1"/>
</dbReference>